<proteinExistence type="predicted"/>
<keyword evidence="1" id="KW-1185">Reference proteome</keyword>
<reference evidence="2" key="1">
    <citation type="submission" date="2016-11" db="UniProtKB">
        <authorList>
            <consortium name="WormBaseParasite"/>
        </authorList>
    </citation>
    <scope>IDENTIFICATION</scope>
</reference>
<dbReference type="Proteomes" id="UP000095287">
    <property type="component" value="Unplaced"/>
</dbReference>
<evidence type="ECO:0000313" key="1">
    <source>
        <dbReference type="Proteomes" id="UP000095287"/>
    </source>
</evidence>
<dbReference type="AlphaFoldDB" id="A0A1I7YTB8"/>
<organism evidence="1 2">
    <name type="scientific">Steinernema glaseri</name>
    <dbReference type="NCBI Taxonomy" id="37863"/>
    <lineage>
        <taxon>Eukaryota</taxon>
        <taxon>Metazoa</taxon>
        <taxon>Ecdysozoa</taxon>
        <taxon>Nematoda</taxon>
        <taxon>Chromadorea</taxon>
        <taxon>Rhabditida</taxon>
        <taxon>Tylenchina</taxon>
        <taxon>Panagrolaimomorpha</taxon>
        <taxon>Strongyloidoidea</taxon>
        <taxon>Steinernematidae</taxon>
        <taxon>Steinernema</taxon>
    </lineage>
</organism>
<name>A0A1I7YTB8_9BILA</name>
<sequence length="206" mass="22244">MCFSQQCDVKSIYLPASTYLFTRLPWRLFAQCGAACRPIDRVYFPTFSASGSLAFVAERVSSILGILIPCGRWPATWLSLITLIDARSIVAQHANTSRSGVIEATIMVSEQPASRGFSGGKSVFGTLLRACVYRFWVQACAPDVLHGGGPLTCPSALIAPVPPPCMCQPMCQLELDYKYWSVSQSRLADLSVSVGGGDGAFLCESM</sequence>
<accession>A0A1I7YTB8</accession>
<evidence type="ECO:0000313" key="2">
    <source>
        <dbReference type="WBParaSite" id="L893_g19495.t1"/>
    </source>
</evidence>
<protein>
    <submittedName>
        <fullName evidence="2">Uncharacterized protein</fullName>
    </submittedName>
</protein>
<dbReference type="WBParaSite" id="L893_g19495.t1">
    <property type="protein sequence ID" value="L893_g19495.t1"/>
    <property type="gene ID" value="L893_g19495"/>
</dbReference>